<dbReference type="PROSITE" id="PS00236">
    <property type="entry name" value="NEUROTR_ION_CHANNEL"/>
    <property type="match status" value="3"/>
</dbReference>
<comment type="subcellular location">
    <subcellularLocation>
        <location evidence="2">Cell membrane</location>
    </subcellularLocation>
    <subcellularLocation>
        <location evidence="1">Membrane</location>
        <topology evidence="1">Multi-pass membrane protein</topology>
    </subcellularLocation>
</comment>
<feature type="transmembrane region" description="Helical" evidence="11">
    <location>
        <begin position="645"/>
        <end position="663"/>
    </location>
</feature>
<evidence type="ECO:0000256" key="9">
    <source>
        <dbReference type="ARBA" id="ARBA00023136"/>
    </source>
</evidence>
<feature type="transmembrane region" description="Helical" evidence="11">
    <location>
        <begin position="1966"/>
        <end position="1989"/>
    </location>
</feature>
<evidence type="ECO:0000256" key="2">
    <source>
        <dbReference type="ARBA" id="ARBA00004236"/>
    </source>
</evidence>
<comment type="caution">
    <text evidence="13">The sequence shown here is derived from an EMBL/GenBank/DDBJ whole genome shotgun (WGS) entry which is preliminary data.</text>
</comment>
<feature type="transmembrane region" description="Helical" evidence="11">
    <location>
        <begin position="767"/>
        <end position="791"/>
    </location>
</feature>
<name>A0ABQ8JUK7_DERPT</name>
<keyword evidence="6 11" id="KW-0732">Signal</keyword>
<feature type="transmembrane region" description="Helical" evidence="11">
    <location>
        <begin position="1801"/>
        <end position="1820"/>
    </location>
</feature>
<evidence type="ECO:0000256" key="6">
    <source>
        <dbReference type="ARBA" id="ARBA00022729"/>
    </source>
</evidence>
<keyword evidence="3 11" id="KW-0813">Transport</keyword>
<evidence type="ECO:0000256" key="5">
    <source>
        <dbReference type="ARBA" id="ARBA00022692"/>
    </source>
</evidence>
<reference evidence="13 14" key="1">
    <citation type="journal article" date="2018" name="J. Allergy Clin. Immunol.">
        <title>High-quality assembly of Dermatophagoides pteronyssinus genome and transcriptome reveals a wide range of novel allergens.</title>
        <authorList>
            <person name="Liu X.Y."/>
            <person name="Yang K.Y."/>
            <person name="Wang M.Q."/>
            <person name="Kwok J.S."/>
            <person name="Zeng X."/>
            <person name="Yang Z."/>
            <person name="Xiao X.J."/>
            <person name="Lau C.P."/>
            <person name="Li Y."/>
            <person name="Huang Z.M."/>
            <person name="Ba J.G."/>
            <person name="Yim A.K."/>
            <person name="Ouyang C.Y."/>
            <person name="Ngai S.M."/>
            <person name="Chan T.F."/>
            <person name="Leung E.L."/>
            <person name="Liu L."/>
            <person name="Liu Z.G."/>
            <person name="Tsui S.K."/>
        </authorList>
    </citation>
    <scope>NUCLEOTIDE SEQUENCE [LARGE SCALE GENOMIC DNA]</scope>
    <source>
        <strain evidence="13">Derp</strain>
    </source>
</reference>
<feature type="domain" description="Neurotransmitter-gated ion-channel ligand-binding" evidence="12">
    <location>
        <begin position="1599"/>
        <end position="1752"/>
    </location>
</feature>
<dbReference type="Proteomes" id="UP000887458">
    <property type="component" value="Unassembled WGS sequence"/>
</dbReference>
<keyword evidence="4" id="KW-1003">Cell membrane</keyword>
<dbReference type="PANTHER" id="PTHR18945">
    <property type="entry name" value="NEUROTRANSMITTER GATED ION CHANNEL"/>
    <property type="match status" value="1"/>
</dbReference>
<feature type="transmembrane region" description="Helical" evidence="11">
    <location>
        <begin position="678"/>
        <end position="703"/>
    </location>
</feature>
<feature type="domain" description="Neurotransmitter-gated ion-channel ligand-binding" evidence="12">
    <location>
        <begin position="1201"/>
        <end position="1358"/>
    </location>
</feature>
<proteinExistence type="inferred from homology"/>
<evidence type="ECO:0000256" key="4">
    <source>
        <dbReference type="ARBA" id="ARBA00022475"/>
    </source>
</evidence>
<dbReference type="Pfam" id="PF02931">
    <property type="entry name" value="Neur_chan_LBD"/>
    <property type="match status" value="4"/>
</dbReference>
<evidence type="ECO:0000256" key="7">
    <source>
        <dbReference type="ARBA" id="ARBA00022989"/>
    </source>
</evidence>
<dbReference type="InterPro" id="IPR006201">
    <property type="entry name" value="Neur_channel"/>
</dbReference>
<evidence type="ECO:0000313" key="14">
    <source>
        <dbReference type="Proteomes" id="UP000887458"/>
    </source>
</evidence>
<evidence type="ECO:0000313" key="13">
    <source>
        <dbReference type="EMBL" id="KAH9426269.1"/>
    </source>
</evidence>
<dbReference type="InterPro" id="IPR006202">
    <property type="entry name" value="Neur_chan_lig-bd"/>
</dbReference>
<dbReference type="InterPro" id="IPR036734">
    <property type="entry name" value="Neur_chan_lig-bd_sf"/>
</dbReference>
<dbReference type="PRINTS" id="PR00253">
    <property type="entry name" value="GABAARECEPTR"/>
</dbReference>
<organism evidence="13 14">
    <name type="scientific">Dermatophagoides pteronyssinus</name>
    <name type="common">European house dust mite</name>
    <dbReference type="NCBI Taxonomy" id="6956"/>
    <lineage>
        <taxon>Eukaryota</taxon>
        <taxon>Metazoa</taxon>
        <taxon>Ecdysozoa</taxon>
        <taxon>Arthropoda</taxon>
        <taxon>Chelicerata</taxon>
        <taxon>Arachnida</taxon>
        <taxon>Acari</taxon>
        <taxon>Acariformes</taxon>
        <taxon>Sarcoptiformes</taxon>
        <taxon>Astigmata</taxon>
        <taxon>Psoroptidia</taxon>
        <taxon>Analgoidea</taxon>
        <taxon>Pyroglyphidae</taxon>
        <taxon>Dermatophagoidinae</taxon>
        <taxon>Dermatophagoides</taxon>
    </lineage>
</organism>
<sequence length="1992" mass="236059">MYLKLVCLIIIVSSKLSLVLGQNWLIEYLLPKDYDPDIPPIIDGECYVNSTIRIHTFRIVDEQESIRADLDLCLKWQDYRLQPVDINSDMNVSRWTVNRFGGHYDKIKLTEVDRLWSPGVYFRNSKSTQITQALLPLQYMEIWPDSKTVHMCIRFRVYTECLLELMERLRLHMEWIQTPDGNSQVRVMHRFTGYCQPIGFNTFHPLPKHAHFHHLNEDHRKSLEESNVFNNQSCVYGAMKIVRTFLCMCICCIGPWITILAYPGRTILSATVLYAVIRVSHTGYDEVPARDVVSFYWWFWCVQFFIYFCIMEYALAIAWFYFAREKTEFHKRGLDTPDGHYFGKNGWYRYGGHLMDRFLHWVYGPIDFMASPMHRNKVDYFARIFLPSLMILWVMVYLIATVSPWATKYPPLIDGSVTINVSMRVNQFDAGDNQLTLETDLTMCLKWYDPRILDFNLTSVSDMIPDKELKSNIIVLTDYNGRIWLPQIYFRNAITTQIVNSFQIVEVYSHDKIFNWCSRIDISFICRFILSNFPFDEHYCYFKLQTLGTSIPYVRLQLLKPIESPGHNNQFVVRESLLGECNPEKEALNHFDTIYHNLVNRWNDDSCIYAGLRIVRHVNYYIIRYYLLICIGFIEFWYPVAPYSANGRMVLTVICLVNIIGLSRECYSEVPCKDVASLYWWMWGCQFFVYMCLVEFAFAYCWFHYIADKKNARAKGIESPDGYYFGKGGFYRRCGQVMTNFLRMVYGNIPFHEDEVNRNKVDYTARVVFPATLIFFTLIYIVATIPAWNWILDYLLPPDYNRDVMPINNADQKSLQVNVTLYINLFRGTDNELHIDADLYLCLKWYDYRLLTLPEEIIPPPINTSEPRKTYGKIQITDYERLWIPKVYFRNGVQSNVINSLRDLQYVSIYPEKHRLKYCQRSSTLFMCHFITSNLPFDEQNCYFEIESLDIWNDNVTLNITKFRMPDGNEQFRVREQVTDYCQPKIQDPFNPNLGYNLTQNSCVFARVQLVRHVGYYIMRYYTPTALLVLMNFVQFWTPTVCAPGRAIFTGVIEMTMKSVSITAYGETSSRHVTSLFWWQWGCQFFIFVSEIEYAMIFGWAHFVVDKHHARKNNYTSPDGYYFGKNNWYKKCGAAITKCLHFIFGPIDFFADPVNRNKVDYFARVLFPATFFFYICLYVVASFPPWAWKYHQYINTILPIDYDRQKRPLNPYTIDTITNVSISLFVNELRGVGDVQQNYEIDVTLTLEWYEPRILADQIDRQLTINDEFLIQKFWLPDLFIVNAQSISIIHSVNPIQKLIITERGQIYYVRRLDAQLQCSINLEKYPHDHNYCDIRFSTILHNTSEIFIWIKDFNVYQDEYPHFRVREWYTWDSCASYNYPIQENPCIVGTIKFVRHLSYYVIRYYLLDFLAVWVSFLSFWIPVNMWPARIALTVVPLLNLITQDISVNNEIQCNYVTSFHWWMMWIQGIVWADIAEYATAMAWSHFIADKKNHHKKWKEQQDQIAAGNIATITNPLKPYVDGYYFGNDGWYKKCGEFFDKMLFYFYGEVDYQRDPYMTRNCSLFSTTIIGIIIVFYNFNNIDCYDTSLDFNLESLIPDDYNPNVRPLNPYGQNTTTNISLSLYMNLLKNVDNVDQHLEMDLIIIQEWYDTRINLDLIDDQVIISESSKIRMFWLPDTYIINALNARVVDSLIPAQKLIINSQGLMYFAIRVMARVKCSLNLQLYPMDYQYCHIRFSSILYNREQLMLTWKLFDIHKDEYPEFKIRLWFQYEICRPWQNPIRQNTCIVATMKLVRNLNYYIIRYYLLTFLTVVISFVGFWCQLNGWPARVTVMIIPLMDLITEDIDDNNDIQVNYVTAFHWWMMWIQGFVYLVVVEYAVAIAWAHFIVDKKNHRKKLQEYLAAQSQGIAWIGPPPPPVLLGYYCGNNGWYARAGRFVDRMIYFFVGEADLQRDPYVRNKIDYASRILFPLIFLLFVLIYILATVAPWAANYN</sequence>
<feature type="signal peptide" evidence="11">
    <location>
        <begin position="1"/>
        <end position="21"/>
    </location>
</feature>
<dbReference type="Gene3D" id="2.70.170.10">
    <property type="entry name" value="Neurotransmitter-gated ion-channel ligand-binding domain"/>
    <property type="match status" value="5"/>
</dbReference>
<feature type="transmembrane region" description="Helical" evidence="11">
    <location>
        <begin position="1465"/>
        <end position="1489"/>
    </location>
</feature>
<dbReference type="SUPFAM" id="SSF90112">
    <property type="entry name" value="Neurotransmitter-gated ion-channel transmembrane pore"/>
    <property type="match status" value="3"/>
</dbReference>
<keyword evidence="9 11" id="KW-0472">Membrane</keyword>
<evidence type="ECO:0000256" key="11">
    <source>
        <dbReference type="RuleBase" id="RU000687"/>
    </source>
</evidence>
<dbReference type="PRINTS" id="PR00252">
    <property type="entry name" value="NRIONCHANNEL"/>
</dbReference>
<dbReference type="InterPro" id="IPR018000">
    <property type="entry name" value="Neurotransmitter_ion_chnl_CS"/>
</dbReference>
<keyword evidence="10 11" id="KW-0407">Ion channel</keyword>
<evidence type="ECO:0000256" key="8">
    <source>
        <dbReference type="ARBA" id="ARBA00023065"/>
    </source>
</evidence>
<comment type="caution">
    <text evidence="11">Lacks conserved residue(s) required for the propagation of feature annotation.</text>
</comment>
<keyword evidence="8 11" id="KW-0406">Ion transport</keyword>
<evidence type="ECO:0000256" key="1">
    <source>
        <dbReference type="ARBA" id="ARBA00004141"/>
    </source>
</evidence>
<feature type="transmembrane region" description="Helical" evidence="11">
    <location>
        <begin position="296"/>
        <end position="322"/>
    </location>
</feature>
<reference evidence="13 14" key="2">
    <citation type="journal article" date="2022" name="Mol. Biol. Evol.">
        <title>Comparative Genomics Reveals Insights into the Divergent Evolution of Astigmatic Mites and Household Pest Adaptations.</title>
        <authorList>
            <person name="Xiong Q."/>
            <person name="Wan A.T."/>
            <person name="Liu X."/>
            <person name="Fung C.S."/>
            <person name="Xiao X."/>
            <person name="Malainual N."/>
            <person name="Hou J."/>
            <person name="Wang L."/>
            <person name="Wang M."/>
            <person name="Yang K.Y."/>
            <person name="Cui Y."/>
            <person name="Leung E.L."/>
            <person name="Nong W."/>
            <person name="Shin S.K."/>
            <person name="Au S.W."/>
            <person name="Jeong K.Y."/>
            <person name="Chew F.T."/>
            <person name="Hui J.H."/>
            <person name="Leung T.F."/>
            <person name="Tungtrongchitr A."/>
            <person name="Zhong N."/>
            <person name="Liu Z."/>
            <person name="Tsui S.K."/>
        </authorList>
    </citation>
    <scope>NUCLEOTIDE SEQUENCE [LARGE SCALE GENOMIC DNA]</scope>
    <source>
        <strain evidence="13">Derp</strain>
    </source>
</reference>
<feature type="transmembrane region" description="Helical" evidence="11">
    <location>
        <begin position="1403"/>
        <end position="1422"/>
    </location>
</feature>
<dbReference type="InterPro" id="IPR036719">
    <property type="entry name" value="Neuro-gated_channel_TM_sf"/>
</dbReference>
<comment type="similarity">
    <text evidence="11">Belongs to the ligand-gated ion channel (TC 1.A.9) family.</text>
</comment>
<dbReference type="Gene3D" id="1.20.58.390">
    <property type="entry name" value="Neurotransmitter-gated ion-channel transmembrane domain"/>
    <property type="match status" value="5"/>
</dbReference>
<gene>
    <name evidence="13" type="primary">GLRA3_1</name>
    <name evidence="13" type="ORF">DERP_010835</name>
</gene>
<dbReference type="InterPro" id="IPR006028">
    <property type="entry name" value="GABAA/Glycine_rcpt"/>
</dbReference>
<evidence type="ECO:0000256" key="3">
    <source>
        <dbReference type="ARBA" id="ARBA00022448"/>
    </source>
</evidence>
<accession>A0ABQ8JUK7</accession>
<feature type="transmembrane region" description="Helical" evidence="11">
    <location>
        <begin position="241"/>
        <end position="260"/>
    </location>
</feature>
<keyword evidence="7 11" id="KW-1133">Transmembrane helix</keyword>
<feature type="transmembrane region" description="Helical" evidence="11">
    <location>
        <begin position="380"/>
        <end position="400"/>
    </location>
</feature>
<dbReference type="SUPFAM" id="SSF63712">
    <property type="entry name" value="Nicotinic receptor ligand binding domain-like"/>
    <property type="match status" value="5"/>
</dbReference>
<dbReference type="EMBL" id="NJHN03000011">
    <property type="protein sequence ID" value="KAH9426269.1"/>
    <property type="molecule type" value="Genomic_DNA"/>
</dbReference>
<keyword evidence="13" id="KW-0675">Receptor</keyword>
<feature type="domain" description="Neurotransmitter-gated ion-channel ligand-binding" evidence="12">
    <location>
        <begin position="791"/>
        <end position="965"/>
    </location>
</feature>
<keyword evidence="5 11" id="KW-0812">Transmembrane</keyword>
<protein>
    <submittedName>
        <fullName evidence="13">Glycine receptor subunit alpha-3</fullName>
    </submittedName>
</protein>
<dbReference type="InterPro" id="IPR038050">
    <property type="entry name" value="Neuro_actylchol_rec"/>
</dbReference>
<feature type="domain" description="Neurotransmitter-gated ion-channel ligand-binding" evidence="12">
    <location>
        <begin position="415"/>
        <end position="561"/>
    </location>
</feature>
<feature type="transmembrane region" description="Helical" evidence="11">
    <location>
        <begin position="618"/>
        <end position="638"/>
    </location>
</feature>
<evidence type="ECO:0000259" key="12">
    <source>
        <dbReference type="Pfam" id="PF02931"/>
    </source>
</evidence>
<evidence type="ECO:0000256" key="10">
    <source>
        <dbReference type="ARBA" id="ARBA00023303"/>
    </source>
</evidence>
<feature type="transmembrane region" description="Helical" evidence="11">
    <location>
        <begin position="1161"/>
        <end position="1181"/>
    </location>
</feature>
<feature type="transmembrane region" description="Helical" evidence="11">
    <location>
        <begin position="1869"/>
        <end position="1888"/>
    </location>
</feature>
<feature type="chain" id="PRO_5045001046" evidence="11">
    <location>
        <begin position="22"/>
        <end position="1992"/>
    </location>
</feature>
<keyword evidence="14" id="KW-1185">Reference proteome</keyword>